<evidence type="ECO:0000313" key="3">
    <source>
        <dbReference type="Proteomes" id="UP000694388"/>
    </source>
</evidence>
<dbReference type="Gene3D" id="1.10.167.10">
    <property type="entry name" value="Regulator of G-protein Signalling 4, domain 2"/>
    <property type="match status" value="2"/>
</dbReference>
<dbReference type="SUPFAM" id="SSF48097">
    <property type="entry name" value="Regulator of G-protein signaling, RGS"/>
    <property type="match status" value="2"/>
</dbReference>
<dbReference type="FunFam" id="1.10.167.10:FF:000005">
    <property type="entry name" value="Putative A-kinase anchor protein 10 mitochondrial"/>
    <property type="match status" value="1"/>
</dbReference>
<accession>A0A8C4QIK7</accession>
<dbReference type="PANTHER" id="PTHR13155">
    <property type="entry name" value="A-KINASE ANCHOR PROTEINS"/>
    <property type="match status" value="1"/>
</dbReference>
<dbReference type="SMART" id="SM00315">
    <property type="entry name" value="RGS"/>
    <property type="match status" value="2"/>
</dbReference>
<feature type="domain" description="RGS" evidence="1">
    <location>
        <begin position="256"/>
        <end position="325"/>
    </location>
</feature>
<dbReference type="AlphaFoldDB" id="A0A8C4QIK7"/>
<dbReference type="GO" id="GO:0008104">
    <property type="term" value="P:intracellular protein localization"/>
    <property type="evidence" value="ECO:0007669"/>
    <property type="project" value="TreeGrafter"/>
</dbReference>
<dbReference type="GeneTree" id="ENSGT00390000015077"/>
<dbReference type="InterPro" id="IPR052246">
    <property type="entry name" value="Cell_Polariz_PKAAnc"/>
</dbReference>
<dbReference type="PROSITE" id="PS50132">
    <property type="entry name" value="RGS"/>
    <property type="match status" value="2"/>
</dbReference>
<dbReference type="Proteomes" id="UP000694388">
    <property type="component" value="Unplaced"/>
</dbReference>
<dbReference type="InterPro" id="IPR036305">
    <property type="entry name" value="RGS_sf"/>
</dbReference>
<dbReference type="GO" id="GO:0005886">
    <property type="term" value="C:plasma membrane"/>
    <property type="evidence" value="ECO:0007669"/>
    <property type="project" value="TreeGrafter"/>
</dbReference>
<reference evidence="2" key="1">
    <citation type="submission" date="2025-08" db="UniProtKB">
        <authorList>
            <consortium name="Ensembl"/>
        </authorList>
    </citation>
    <scope>IDENTIFICATION</scope>
</reference>
<organism evidence="2 3">
    <name type="scientific">Eptatretus burgeri</name>
    <name type="common">Inshore hagfish</name>
    <dbReference type="NCBI Taxonomy" id="7764"/>
    <lineage>
        <taxon>Eukaryota</taxon>
        <taxon>Metazoa</taxon>
        <taxon>Chordata</taxon>
        <taxon>Craniata</taxon>
        <taxon>Vertebrata</taxon>
        <taxon>Cyclostomata</taxon>
        <taxon>Myxini</taxon>
        <taxon>Myxiniformes</taxon>
        <taxon>Myxinidae</taxon>
        <taxon>Eptatretinae</taxon>
        <taxon>Eptatretus</taxon>
    </lineage>
</organism>
<proteinExistence type="predicted"/>
<dbReference type="Pfam" id="PF00615">
    <property type="entry name" value="RGS"/>
    <property type="match status" value="2"/>
</dbReference>
<feature type="domain" description="RGS" evidence="1">
    <location>
        <begin position="339"/>
        <end position="465"/>
    </location>
</feature>
<dbReference type="InterPro" id="IPR044926">
    <property type="entry name" value="RGS_subdomain_2"/>
</dbReference>
<dbReference type="PANTHER" id="PTHR13155:SF1">
    <property type="entry name" value="A-KINASE ANCHOR PROTEIN 10, MITOCHONDRIAL"/>
    <property type="match status" value="1"/>
</dbReference>
<name>A0A8C4QIK7_EPTBU</name>
<sequence>MLQRTPSPSRDALNAISGEMEGVGGRVRSLNRGPTFTEEHHFGDLGHVSVTPAPTSPGAEHQPRLCRTLARVLVDQSARLYFLAHLDSGGKQARVGSRLAHFWLEAETFRQAAWVHFRTRSLNAVKLTSLVGQQSKADVNAEPESWCSPSCDHRSWKKPNSAIKGAQSCCVPLTDGRMPVDTSDRDVVGMEVHSRLQLESDGGSLLTVSGQKLTSRKRDSTFDSHVEGCGGTVYERLAAPNQVERSSDVIMKNLQREAMGIFSRYISPDSQQAFLIPDTMRNDIVARMCGEGGHMDPNCFLPAQEFVFLELELRYFPVFLQSHNFCMYQIEVFTSDSVSLSDILSDEGALFNFSEYMEKEGGVSVLRFWLTAHDFQSQLVAKAGQYDGQEAQNDAIILYEKYFSLQATCPLGFGDAVRLEVESNICREGGPLPDCFGTALRQAYTTMEMVYLPGFLSSNMYYKFFYDLVASVRSEERSGPQDRTAHFSTIRHKENLGPEHNKEQCKKGVVKILKNFDEDITIDAKSLEPESLYYRYYAGKMSFGWMNTLGQFVRESEPDPEGKKSRGMFTAAMRKWVQGSTEAAREEMAWKIAQMIVSEIVRQAVATAALRQLQN</sequence>
<keyword evidence="3" id="KW-1185">Reference proteome</keyword>
<reference evidence="2" key="2">
    <citation type="submission" date="2025-09" db="UniProtKB">
        <authorList>
            <consortium name="Ensembl"/>
        </authorList>
    </citation>
    <scope>IDENTIFICATION</scope>
</reference>
<evidence type="ECO:0000259" key="1">
    <source>
        <dbReference type="PROSITE" id="PS50132"/>
    </source>
</evidence>
<dbReference type="GO" id="GO:0005739">
    <property type="term" value="C:mitochondrion"/>
    <property type="evidence" value="ECO:0007669"/>
    <property type="project" value="TreeGrafter"/>
</dbReference>
<dbReference type="InterPro" id="IPR016137">
    <property type="entry name" value="RGS"/>
</dbReference>
<dbReference type="CDD" id="cd08721">
    <property type="entry name" value="RGS_AKAP2_2"/>
    <property type="match status" value="1"/>
</dbReference>
<evidence type="ECO:0000313" key="2">
    <source>
        <dbReference type="Ensembl" id="ENSEBUP00000015504.1"/>
    </source>
</evidence>
<protein>
    <submittedName>
        <fullName evidence="2">A kinase (PRKA) anchor protein 10</fullName>
    </submittedName>
</protein>
<dbReference type="Ensembl" id="ENSEBUT00000016081.1">
    <property type="protein sequence ID" value="ENSEBUP00000015504.1"/>
    <property type="gene ID" value="ENSEBUG00000009770.1"/>
</dbReference>